<dbReference type="Gene3D" id="3.40.50.300">
    <property type="entry name" value="P-loop containing nucleotide triphosphate hydrolases"/>
    <property type="match status" value="1"/>
</dbReference>
<dbReference type="GO" id="GO:0005524">
    <property type="term" value="F:ATP binding"/>
    <property type="evidence" value="ECO:0007669"/>
    <property type="project" value="UniProtKB-KW"/>
</dbReference>
<sequence>MPTSATAWGWVGRTDGRTDSQVLGDKPQVSWDDIAGLDHAKNGIMEMAVYPLMRPDFFRGLRVPPKGALLFGPPGTGKTLIGKCIAAQANATFFSISASSLTSKWVGEGEKMMRALFAVARCRQPSVIFIDEIDSLLSQRTDGEQDASRRIKTEFLIQLDGAATNADDQILIVGATNRPQELDEAVRRRLVKRYYVPLPEGAARRQIVARLLGTHSHSLTEEDIEEVVRLTAGYSGSDMTNLCKEAAMGPIRELTAHDIRNMRLEDVRSISFSDFQYALTQVRASVSENDLVLYLDWDRQFGSKG</sequence>
<evidence type="ECO:0000259" key="5">
    <source>
        <dbReference type="SMART" id="SM00382"/>
    </source>
</evidence>
<protein>
    <recommendedName>
        <fullName evidence="5">AAA+ ATPase domain-containing protein</fullName>
    </recommendedName>
</protein>
<dbReference type="AlphaFoldDB" id="A0A058YZD5"/>
<keyword evidence="2 4" id="KW-0547">Nucleotide-binding</keyword>
<evidence type="ECO:0000313" key="6">
    <source>
        <dbReference type="EMBL" id="KCV67241.1"/>
    </source>
</evidence>
<proteinExistence type="inferred from homology"/>
<keyword evidence="3 4" id="KW-0067">ATP-binding</keyword>
<keyword evidence="7" id="KW-1185">Reference proteome</keyword>
<dbReference type="InterPro" id="IPR027417">
    <property type="entry name" value="P-loop_NTPase"/>
</dbReference>
<dbReference type="eggNOG" id="KOG0740">
    <property type="taxonomic scope" value="Eukaryota"/>
</dbReference>
<dbReference type="EMBL" id="KK198031">
    <property type="protein sequence ID" value="KCV67241.1"/>
    <property type="molecule type" value="Genomic_DNA"/>
</dbReference>
<comment type="similarity">
    <text evidence="1 4">Belongs to the AAA ATPase family.</text>
</comment>
<dbReference type="OMA" id="LCQEAIW"/>
<accession>A0A058YZD5</accession>
<dbReference type="PANTHER" id="PTHR23074">
    <property type="entry name" value="AAA DOMAIN-CONTAINING"/>
    <property type="match status" value="1"/>
</dbReference>
<organism evidence="6">
    <name type="scientific">Fonticula alba</name>
    <name type="common">Slime mold</name>
    <dbReference type="NCBI Taxonomy" id="691883"/>
    <lineage>
        <taxon>Eukaryota</taxon>
        <taxon>Rotosphaerida</taxon>
        <taxon>Fonticulaceae</taxon>
        <taxon>Fonticula</taxon>
    </lineage>
</organism>
<feature type="domain" description="AAA+ ATPase" evidence="5">
    <location>
        <begin position="64"/>
        <end position="200"/>
    </location>
</feature>
<evidence type="ECO:0000256" key="3">
    <source>
        <dbReference type="ARBA" id="ARBA00022840"/>
    </source>
</evidence>
<name>A0A058YZD5_FONAL</name>
<dbReference type="SMART" id="SM00382">
    <property type="entry name" value="AAA"/>
    <property type="match status" value="1"/>
</dbReference>
<evidence type="ECO:0000256" key="4">
    <source>
        <dbReference type="RuleBase" id="RU003651"/>
    </source>
</evidence>
<dbReference type="STRING" id="691883.A0A058YZD5"/>
<evidence type="ECO:0000256" key="1">
    <source>
        <dbReference type="ARBA" id="ARBA00006914"/>
    </source>
</evidence>
<dbReference type="FunFam" id="3.40.50.300:FF:000093">
    <property type="entry name" value="Fidgetin-like 1"/>
    <property type="match status" value="1"/>
</dbReference>
<dbReference type="Pfam" id="PF00004">
    <property type="entry name" value="AAA"/>
    <property type="match status" value="1"/>
</dbReference>
<dbReference type="Pfam" id="PF17862">
    <property type="entry name" value="AAA_lid_3"/>
    <property type="match status" value="1"/>
</dbReference>
<evidence type="ECO:0000313" key="7">
    <source>
        <dbReference type="Proteomes" id="UP000030693"/>
    </source>
</evidence>
<reference evidence="6" key="1">
    <citation type="submission" date="2013-04" db="EMBL/GenBank/DDBJ databases">
        <title>The Genome Sequence of Fonticula alba ATCC 38817.</title>
        <authorList>
            <consortium name="The Broad Institute Genomics Platform"/>
            <person name="Russ C."/>
            <person name="Cuomo C."/>
            <person name="Burger G."/>
            <person name="Gray M.W."/>
            <person name="Holland P.W.H."/>
            <person name="King N."/>
            <person name="Lang F.B.F."/>
            <person name="Roger A.J."/>
            <person name="Ruiz-Trillo I."/>
            <person name="Brown M."/>
            <person name="Walker B."/>
            <person name="Young S."/>
            <person name="Zeng Q."/>
            <person name="Gargeya S."/>
            <person name="Fitzgerald M."/>
            <person name="Haas B."/>
            <person name="Abouelleil A."/>
            <person name="Allen A.W."/>
            <person name="Alvarado L."/>
            <person name="Arachchi H.M."/>
            <person name="Berlin A.M."/>
            <person name="Chapman S.B."/>
            <person name="Gainer-Dewar J."/>
            <person name="Goldberg J."/>
            <person name="Griggs A."/>
            <person name="Gujja S."/>
            <person name="Hansen M."/>
            <person name="Howarth C."/>
            <person name="Imamovic A."/>
            <person name="Ireland A."/>
            <person name="Larimer J."/>
            <person name="McCowan C."/>
            <person name="Murphy C."/>
            <person name="Pearson M."/>
            <person name="Poon T.W."/>
            <person name="Priest M."/>
            <person name="Roberts A."/>
            <person name="Saif S."/>
            <person name="Shea T."/>
            <person name="Sisk P."/>
            <person name="Sykes S."/>
            <person name="Wortman J."/>
            <person name="Nusbaum C."/>
            <person name="Birren B."/>
        </authorList>
    </citation>
    <scope>NUCLEOTIDE SEQUENCE [LARGE SCALE GENOMIC DNA]</scope>
    <source>
        <strain evidence="6">ATCC 38817</strain>
    </source>
</reference>
<dbReference type="SUPFAM" id="SSF52540">
    <property type="entry name" value="P-loop containing nucleoside triphosphate hydrolases"/>
    <property type="match status" value="1"/>
</dbReference>
<dbReference type="InterPro" id="IPR041569">
    <property type="entry name" value="AAA_lid_3"/>
</dbReference>
<dbReference type="PROSITE" id="PS00674">
    <property type="entry name" value="AAA"/>
    <property type="match status" value="1"/>
</dbReference>
<dbReference type="GO" id="GO:0016887">
    <property type="term" value="F:ATP hydrolysis activity"/>
    <property type="evidence" value="ECO:0007669"/>
    <property type="project" value="InterPro"/>
</dbReference>
<dbReference type="InterPro" id="IPR003593">
    <property type="entry name" value="AAA+_ATPase"/>
</dbReference>
<dbReference type="InterPro" id="IPR003960">
    <property type="entry name" value="ATPase_AAA_CS"/>
</dbReference>
<dbReference type="InterPro" id="IPR050304">
    <property type="entry name" value="MT-severing_AAA_ATPase"/>
</dbReference>
<dbReference type="OrthoDB" id="10251136at2759"/>
<dbReference type="InterPro" id="IPR003959">
    <property type="entry name" value="ATPase_AAA_core"/>
</dbReference>
<evidence type="ECO:0000256" key="2">
    <source>
        <dbReference type="ARBA" id="ARBA00022741"/>
    </source>
</evidence>
<dbReference type="PANTHER" id="PTHR23074:SF17">
    <property type="entry name" value="FIDGETIN-LIKE PROTEIN 1"/>
    <property type="match status" value="1"/>
</dbReference>
<gene>
    <name evidence="6" type="ORF">H696_06337</name>
</gene>
<dbReference type="Proteomes" id="UP000030693">
    <property type="component" value="Unassembled WGS sequence"/>
</dbReference>
<dbReference type="GeneID" id="20531062"/>
<dbReference type="Gene3D" id="1.10.8.60">
    <property type="match status" value="1"/>
</dbReference>
<dbReference type="FunFam" id="1.10.8.60:FF:000022">
    <property type="entry name" value="Fidgetin like 1"/>
    <property type="match status" value="1"/>
</dbReference>
<dbReference type="RefSeq" id="XP_009498354.1">
    <property type="nucleotide sequence ID" value="XM_009500079.1"/>
</dbReference>